<proteinExistence type="predicted"/>
<protein>
    <recommendedName>
        <fullName evidence="6">Major facilitator superfamily (MFS) profile domain-containing protein</fullName>
    </recommendedName>
</protein>
<dbReference type="Proteomes" id="UP000005408">
    <property type="component" value="Unassembled WGS sequence"/>
</dbReference>
<evidence type="ECO:0000256" key="2">
    <source>
        <dbReference type="ARBA" id="ARBA00022692"/>
    </source>
</evidence>
<dbReference type="InterPro" id="IPR005828">
    <property type="entry name" value="MFS_sugar_transport-like"/>
</dbReference>
<dbReference type="GO" id="GO:0022857">
    <property type="term" value="F:transmembrane transporter activity"/>
    <property type="evidence" value="ECO:0007669"/>
    <property type="project" value="InterPro"/>
</dbReference>
<evidence type="ECO:0000256" key="5">
    <source>
        <dbReference type="SAM" id="Phobius"/>
    </source>
</evidence>
<feature type="transmembrane region" description="Helical" evidence="5">
    <location>
        <begin position="15"/>
        <end position="34"/>
    </location>
</feature>
<reference evidence="7" key="1">
    <citation type="submission" date="2022-08" db="UniProtKB">
        <authorList>
            <consortium name="EnsemblMetazoa"/>
        </authorList>
    </citation>
    <scope>IDENTIFICATION</scope>
    <source>
        <strain evidence="7">05x7-T-G4-1.051#20</strain>
    </source>
</reference>
<comment type="subcellular location">
    <subcellularLocation>
        <location evidence="1">Membrane</location>
        <topology evidence="1">Multi-pass membrane protein</topology>
    </subcellularLocation>
</comment>
<keyword evidence="4 5" id="KW-0472">Membrane</keyword>
<dbReference type="InterPro" id="IPR020846">
    <property type="entry name" value="MFS_dom"/>
</dbReference>
<evidence type="ECO:0000313" key="8">
    <source>
        <dbReference type="Proteomes" id="UP000005408"/>
    </source>
</evidence>
<dbReference type="AlphaFoldDB" id="A0A8W8IDU3"/>
<dbReference type="EnsemblMetazoa" id="G13706.5">
    <property type="protein sequence ID" value="G13706.5:cds"/>
    <property type="gene ID" value="G13706"/>
</dbReference>
<feature type="transmembrane region" description="Helical" evidence="5">
    <location>
        <begin position="484"/>
        <end position="504"/>
    </location>
</feature>
<feature type="transmembrane region" description="Helical" evidence="5">
    <location>
        <begin position="171"/>
        <end position="193"/>
    </location>
</feature>
<feature type="transmembrane region" description="Helical" evidence="5">
    <location>
        <begin position="147"/>
        <end position="165"/>
    </location>
</feature>
<dbReference type="GO" id="GO:0016020">
    <property type="term" value="C:membrane"/>
    <property type="evidence" value="ECO:0007669"/>
    <property type="project" value="UniProtKB-SubCell"/>
</dbReference>
<dbReference type="CDD" id="cd17317">
    <property type="entry name" value="MFS_SLC22"/>
    <property type="match status" value="1"/>
</dbReference>
<sequence>MNADQMNADQVLESLGRFGTFQVLFFLCVSFIYMRGAWPVMGILFLGGDPGHHCQVPVNESISDIIPVDSSGNYEKCQIKSLLTNQTTPCSNGWTYGDEFDSTILTEWDLVCDDNFMVDLSSTIYMVGNTFGALCLTPLSDKFGRKWVILSFLWIQGAIGIATAFSSNYIMFTVLRFFIGLLNMPIALTTYVIVTEMFPASSRSFPSVGINCSWGIGLVFLAVLGYFIRDWRTLQLVISVPNFLTVIYAWFLPESIPWLIANRKFKQAKSVAKFAAKMNRKNIPSELLVVPDQEMNEAPGAGQSQEGLLNVKVTKKYTVLDLFKTSKLRRYTLIMFYLWTADSVCYFGILFATPQLHGNQFLNIGISGIVEIPALIICMFIINRIGRRRPLIFFLLLSGIMNIITIFIPTKTDSGVDLVWLQITAAMIGKFGITGAYSLSYLYSSEIFPTVVRNHAVGLSSFFENIGGISAPFIVYATSGTLTYIPLVLFGVVMVIGGTLACFLPETHKKPLPETIEEIEYGTKKSAPVTENTHL</sequence>
<feature type="transmembrane region" description="Helical" evidence="5">
    <location>
        <begin position="456"/>
        <end position="478"/>
    </location>
</feature>
<feature type="transmembrane region" description="Helical" evidence="5">
    <location>
        <begin position="420"/>
        <end position="444"/>
    </location>
</feature>
<evidence type="ECO:0000313" key="7">
    <source>
        <dbReference type="EnsemblMetazoa" id="G13706.5:cds"/>
    </source>
</evidence>
<dbReference type="Pfam" id="PF00083">
    <property type="entry name" value="Sugar_tr"/>
    <property type="match status" value="1"/>
</dbReference>
<evidence type="ECO:0000256" key="1">
    <source>
        <dbReference type="ARBA" id="ARBA00004141"/>
    </source>
</evidence>
<evidence type="ECO:0000256" key="4">
    <source>
        <dbReference type="ARBA" id="ARBA00023136"/>
    </source>
</evidence>
<dbReference type="InterPro" id="IPR036259">
    <property type="entry name" value="MFS_trans_sf"/>
</dbReference>
<feature type="transmembrane region" description="Helical" evidence="5">
    <location>
        <begin position="364"/>
        <end position="382"/>
    </location>
</feature>
<feature type="transmembrane region" description="Helical" evidence="5">
    <location>
        <begin position="331"/>
        <end position="352"/>
    </location>
</feature>
<evidence type="ECO:0000259" key="6">
    <source>
        <dbReference type="PROSITE" id="PS50850"/>
    </source>
</evidence>
<accession>A0A8W8IDU3</accession>
<organism evidence="7 8">
    <name type="scientific">Magallana gigas</name>
    <name type="common">Pacific oyster</name>
    <name type="synonym">Crassostrea gigas</name>
    <dbReference type="NCBI Taxonomy" id="29159"/>
    <lineage>
        <taxon>Eukaryota</taxon>
        <taxon>Metazoa</taxon>
        <taxon>Spiralia</taxon>
        <taxon>Lophotrochozoa</taxon>
        <taxon>Mollusca</taxon>
        <taxon>Bivalvia</taxon>
        <taxon>Autobranchia</taxon>
        <taxon>Pteriomorphia</taxon>
        <taxon>Ostreida</taxon>
        <taxon>Ostreoidea</taxon>
        <taxon>Ostreidae</taxon>
        <taxon>Magallana</taxon>
    </lineage>
</organism>
<evidence type="ECO:0000256" key="3">
    <source>
        <dbReference type="ARBA" id="ARBA00022989"/>
    </source>
</evidence>
<name>A0A8W8IDU3_MAGGI</name>
<feature type="transmembrane region" description="Helical" evidence="5">
    <location>
        <begin position="205"/>
        <end position="228"/>
    </location>
</feature>
<keyword evidence="2 5" id="KW-0812">Transmembrane</keyword>
<dbReference type="PROSITE" id="PS50850">
    <property type="entry name" value="MFS"/>
    <property type="match status" value="1"/>
</dbReference>
<keyword evidence="3 5" id="KW-1133">Transmembrane helix</keyword>
<dbReference type="PANTHER" id="PTHR24064">
    <property type="entry name" value="SOLUTE CARRIER FAMILY 22 MEMBER"/>
    <property type="match status" value="1"/>
</dbReference>
<feature type="domain" description="Major facilitator superfamily (MFS) profile" evidence="6">
    <location>
        <begin position="65"/>
        <end position="509"/>
    </location>
</feature>
<dbReference type="SUPFAM" id="SSF103473">
    <property type="entry name" value="MFS general substrate transporter"/>
    <property type="match status" value="1"/>
</dbReference>
<feature type="transmembrane region" description="Helical" evidence="5">
    <location>
        <begin position="240"/>
        <end position="260"/>
    </location>
</feature>
<keyword evidence="8" id="KW-1185">Reference proteome</keyword>
<feature type="transmembrane region" description="Helical" evidence="5">
    <location>
        <begin position="391"/>
        <end position="408"/>
    </location>
</feature>
<dbReference type="Gene3D" id="1.20.1250.20">
    <property type="entry name" value="MFS general substrate transporter like domains"/>
    <property type="match status" value="1"/>
</dbReference>